<evidence type="ECO:0000313" key="2">
    <source>
        <dbReference type="Proteomes" id="UP001419268"/>
    </source>
</evidence>
<reference evidence="1 2" key="1">
    <citation type="submission" date="2024-01" db="EMBL/GenBank/DDBJ databases">
        <title>Genome assemblies of Stephania.</title>
        <authorList>
            <person name="Yang L."/>
        </authorList>
    </citation>
    <scope>NUCLEOTIDE SEQUENCE [LARGE SCALE GENOMIC DNA]</scope>
    <source>
        <strain evidence="1">JXDWG</strain>
        <tissue evidence="1">Leaf</tissue>
    </source>
</reference>
<dbReference type="AlphaFoldDB" id="A0AAP0EKB2"/>
<dbReference type="Proteomes" id="UP001419268">
    <property type="component" value="Unassembled WGS sequence"/>
</dbReference>
<comment type="caution">
    <text evidence="1">The sequence shown here is derived from an EMBL/GenBank/DDBJ whole genome shotgun (WGS) entry which is preliminary data.</text>
</comment>
<name>A0AAP0EKB2_9MAGN</name>
<evidence type="ECO:0000313" key="1">
    <source>
        <dbReference type="EMBL" id="KAK9094849.1"/>
    </source>
</evidence>
<organism evidence="1 2">
    <name type="scientific">Stephania cephalantha</name>
    <dbReference type="NCBI Taxonomy" id="152367"/>
    <lineage>
        <taxon>Eukaryota</taxon>
        <taxon>Viridiplantae</taxon>
        <taxon>Streptophyta</taxon>
        <taxon>Embryophyta</taxon>
        <taxon>Tracheophyta</taxon>
        <taxon>Spermatophyta</taxon>
        <taxon>Magnoliopsida</taxon>
        <taxon>Ranunculales</taxon>
        <taxon>Menispermaceae</taxon>
        <taxon>Menispermoideae</taxon>
        <taxon>Cissampelideae</taxon>
        <taxon>Stephania</taxon>
    </lineage>
</organism>
<proteinExistence type="predicted"/>
<sequence>MPSSPLRPHCGHTLSRVWFDVPLFSRPFVHQLRGVVVGVDVVAVTVMVALEGAMDDEEKGRLSDSL</sequence>
<keyword evidence="2" id="KW-1185">Reference proteome</keyword>
<gene>
    <name evidence="1" type="ORF">Scep_026318</name>
</gene>
<dbReference type="EMBL" id="JBBNAG010000011">
    <property type="protein sequence ID" value="KAK9094849.1"/>
    <property type="molecule type" value="Genomic_DNA"/>
</dbReference>
<protein>
    <submittedName>
        <fullName evidence="1">Uncharacterized protein</fullName>
    </submittedName>
</protein>
<accession>A0AAP0EKB2</accession>